<name>A0ABU0IP75_9CAUL</name>
<evidence type="ECO:0000259" key="1">
    <source>
        <dbReference type="Pfam" id="PF05117"/>
    </source>
</evidence>
<accession>A0ABU0IP75</accession>
<feature type="domain" description="DUF695" evidence="1">
    <location>
        <begin position="32"/>
        <end position="137"/>
    </location>
</feature>
<dbReference type="RefSeq" id="WP_307346074.1">
    <property type="nucleotide sequence ID" value="NZ_JAUSVS010000001.1"/>
</dbReference>
<protein>
    <recommendedName>
        <fullName evidence="1">DUF695 domain-containing protein</fullName>
    </recommendedName>
</protein>
<proteinExistence type="predicted"/>
<dbReference type="EMBL" id="JAUSVS010000001">
    <property type="protein sequence ID" value="MDQ0462973.1"/>
    <property type="molecule type" value="Genomic_DNA"/>
</dbReference>
<sequence length="140" mass="15558">MTTADNDPWLSLQDGPDGDAVFIRALRTPPSDSDRAHFPVLIVAAWPYEHDGAGGLPDKKTYDQMHRFQEAVFAALVESGVGMEAASLLGRGVKEWRYYAADAERFLEVFNQALDALPAFPIEMQSYDDPDWDGLTELLP</sequence>
<dbReference type="InterPro" id="IPR016097">
    <property type="entry name" value="DUF695"/>
</dbReference>
<dbReference type="Pfam" id="PF05117">
    <property type="entry name" value="DUF695"/>
    <property type="match status" value="1"/>
</dbReference>
<comment type="caution">
    <text evidence="2">The sequence shown here is derived from an EMBL/GenBank/DDBJ whole genome shotgun (WGS) entry which is preliminary data.</text>
</comment>
<reference evidence="2 3" key="1">
    <citation type="submission" date="2023-07" db="EMBL/GenBank/DDBJ databases">
        <title>Genomic Encyclopedia of Type Strains, Phase IV (KMG-IV): sequencing the most valuable type-strain genomes for metagenomic binning, comparative biology and taxonomic classification.</title>
        <authorList>
            <person name="Goeker M."/>
        </authorList>
    </citation>
    <scope>NUCLEOTIDE SEQUENCE [LARGE SCALE GENOMIC DNA]</scope>
    <source>
        <strain evidence="2 3">DSM 18695</strain>
    </source>
</reference>
<evidence type="ECO:0000313" key="3">
    <source>
        <dbReference type="Proteomes" id="UP001228905"/>
    </source>
</evidence>
<evidence type="ECO:0000313" key="2">
    <source>
        <dbReference type="EMBL" id="MDQ0462973.1"/>
    </source>
</evidence>
<keyword evidence="3" id="KW-1185">Reference proteome</keyword>
<gene>
    <name evidence="2" type="ORF">QO010_000721</name>
</gene>
<dbReference type="Proteomes" id="UP001228905">
    <property type="component" value="Unassembled WGS sequence"/>
</dbReference>
<organism evidence="2 3">
    <name type="scientific">Caulobacter ginsengisoli</name>
    <dbReference type="NCBI Taxonomy" id="400775"/>
    <lineage>
        <taxon>Bacteria</taxon>
        <taxon>Pseudomonadati</taxon>
        <taxon>Pseudomonadota</taxon>
        <taxon>Alphaproteobacteria</taxon>
        <taxon>Caulobacterales</taxon>
        <taxon>Caulobacteraceae</taxon>
        <taxon>Caulobacter</taxon>
    </lineage>
</organism>